<proteinExistence type="inferred from homology"/>
<dbReference type="Pfam" id="PF04190">
    <property type="entry name" value="GET4"/>
    <property type="match status" value="1"/>
</dbReference>
<evidence type="ECO:0000313" key="3">
    <source>
        <dbReference type="Proteomes" id="UP000267606"/>
    </source>
</evidence>
<organism evidence="4">
    <name type="scientific">Onchocerca flexuosa</name>
    <dbReference type="NCBI Taxonomy" id="387005"/>
    <lineage>
        <taxon>Eukaryota</taxon>
        <taxon>Metazoa</taxon>
        <taxon>Ecdysozoa</taxon>
        <taxon>Nematoda</taxon>
        <taxon>Chromadorea</taxon>
        <taxon>Rhabditida</taxon>
        <taxon>Spirurina</taxon>
        <taxon>Spiruromorpha</taxon>
        <taxon>Filarioidea</taxon>
        <taxon>Onchocercidae</taxon>
        <taxon>Onchocerca</taxon>
    </lineage>
</organism>
<dbReference type="WBParaSite" id="OFLC_0001492701-mRNA-1">
    <property type="protein sequence ID" value="OFLC_0001492701-mRNA-1"/>
    <property type="gene ID" value="OFLC_0001492701"/>
</dbReference>
<keyword evidence="3" id="KW-1185">Reference proteome</keyword>
<dbReference type="GO" id="GO:0071818">
    <property type="term" value="C:BAT3 complex"/>
    <property type="evidence" value="ECO:0007669"/>
    <property type="project" value="TreeGrafter"/>
</dbReference>
<evidence type="ECO:0000313" key="2">
    <source>
        <dbReference type="EMBL" id="VDP19559.1"/>
    </source>
</evidence>
<dbReference type="STRING" id="387005.A0A183I5A4"/>
<sequence length="112" mass="13241">MSRIEEKLELCFKNGNYYEAHQIYRTLYNRMSNQGKWQELQNMLYSGVLRLLAEKEMASAIDLAELFVDTLEKSKTPVSSVVLDRFEKVGLHISFYYLFLMNANKKNLNLYE</sequence>
<evidence type="ECO:0000313" key="4">
    <source>
        <dbReference type="WBParaSite" id="OFLC_0001492701-mRNA-1"/>
    </source>
</evidence>
<dbReference type="PANTHER" id="PTHR12875:SF0">
    <property type="entry name" value="GOLGI TO ER TRAFFIC PROTEIN 4 HOMOLOG"/>
    <property type="match status" value="1"/>
</dbReference>
<reference evidence="4" key="1">
    <citation type="submission" date="2016-06" db="UniProtKB">
        <authorList>
            <consortium name="WormBaseParasite"/>
        </authorList>
    </citation>
    <scope>IDENTIFICATION</scope>
</reference>
<dbReference type="InterPro" id="IPR011990">
    <property type="entry name" value="TPR-like_helical_dom_sf"/>
</dbReference>
<dbReference type="Gene3D" id="1.25.40.10">
    <property type="entry name" value="Tetratricopeptide repeat domain"/>
    <property type="match status" value="1"/>
</dbReference>
<dbReference type="GO" id="GO:0045048">
    <property type="term" value="P:protein insertion into ER membrane"/>
    <property type="evidence" value="ECO:0007669"/>
    <property type="project" value="InterPro"/>
</dbReference>
<name>A0A183I5A4_9BILA</name>
<gene>
    <name evidence="2" type="ORF">OFLC_LOCUS14914</name>
</gene>
<dbReference type="AlphaFoldDB" id="A0A183I5A4"/>
<dbReference type="InterPro" id="IPR007317">
    <property type="entry name" value="GET4"/>
</dbReference>
<dbReference type="PANTHER" id="PTHR12875">
    <property type="entry name" value="GOLGI TO ER TRAFFIC PROTEIN 4 HOMOLOG"/>
    <property type="match status" value="1"/>
</dbReference>
<protein>
    <submittedName>
        <fullName evidence="4">BTAD domain-containing protein</fullName>
    </submittedName>
</protein>
<accession>A0A183I5A4</accession>
<evidence type="ECO:0000256" key="1">
    <source>
        <dbReference type="ARBA" id="ARBA00005351"/>
    </source>
</evidence>
<comment type="similarity">
    <text evidence="1">Belongs to the GET4 family.</text>
</comment>
<reference evidence="2 3" key="2">
    <citation type="submission" date="2018-11" db="EMBL/GenBank/DDBJ databases">
        <authorList>
            <consortium name="Pathogen Informatics"/>
        </authorList>
    </citation>
    <scope>NUCLEOTIDE SEQUENCE [LARGE SCALE GENOMIC DNA]</scope>
</reference>
<dbReference type="Proteomes" id="UP000267606">
    <property type="component" value="Unassembled WGS sequence"/>
</dbReference>
<dbReference type="EMBL" id="UZAJ01041351">
    <property type="protein sequence ID" value="VDP19559.1"/>
    <property type="molecule type" value="Genomic_DNA"/>
</dbReference>